<proteinExistence type="predicted"/>
<organism evidence="4 5">
    <name type="scientific">Sipha flava</name>
    <name type="common">yellow sugarcane aphid</name>
    <dbReference type="NCBI Taxonomy" id="143950"/>
    <lineage>
        <taxon>Eukaryota</taxon>
        <taxon>Metazoa</taxon>
        <taxon>Ecdysozoa</taxon>
        <taxon>Arthropoda</taxon>
        <taxon>Hexapoda</taxon>
        <taxon>Insecta</taxon>
        <taxon>Pterygota</taxon>
        <taxon>Neoptera</taxon>
        <taxon>Paraneoptera</taxon>
        <taxon>Hemiptera</taxon>
        <taxon>Sternorrhyncha</taxon>
        <taxon>Aphidomorpha</taxon>
        <taxon>Aphidoidea</taxon>
        <taxon>Aphididae</taxon>
        <taxon>Sipha</taxon>
    </lineage>
</organism>
<evidence type="ECO:0000259" key="3">
    <source>
        <dbReference type="Pfam" id="PF14291"/>
    </source>
</evidence>
<reference evidence="5" key="1">
    <citation type="submission" date="2025-08" db="UniProtKB">
        <authorList>
            <consortium name="RefSeq"/>
        </authorList>
    </citation>
    <scope>IDENTIFICATION</scope>
    <source>
        <tissue evidence="5">Whole body</tissue>
    </source>
</reference>
<sequence length="539" mass="62196">YALNAKKLSNRFKDRPVNATESAVYWTEYVIRHKGAKHLRTAAVGMPWWKYYLVDVISFILLVSNLKRHYETNHSTFSREFPIGSDSRKNKLCSMKLKFAKQTNVMTMFTNEADDCVEASFVIAFNIAQAKRPLALDESTDIQDKPQLAIFVRYVTSDVDVKEELLDLISLKETTRGIDIKIALDETLQKAEIPLNKIISISTDGAPSMVGCKNGLIGLLKNDTNFPDFIPIHCILHREHLTAKYFKYDHVMDVVLKIVNYIRSSAKRHRQFKNFLEDIEDDIPNDVPWYCLVRWLDLAFFTDIMQHLSTLNVSLQGQNKLVNDLGQKVFSFQNKLKLFIRDLQSNNFTHFSCLEKIEASLIESEIKINCDDYVLKLEFLFTDFEERFRDLKALKPSFGFLENPFLVNVIEKGCPLSHPIITNKADLEIELLELLEDEGLKQFINNCPSILEFWKHISILKYPNIKNCAVKLISIFGTTYSCESLYSTMKIIKSKYRSNLTDDHLTELLRTALTSIQPDLKKLTKKVDTKKNTTQTKLA</sequence>
<evidence type="ECO:0000259" key="2">
    <source>
        <dbReference type="Pfam" id="PF05699"/>
    </source>
</evidence>
<dbReference type="Pfam" id="PF00201">
    <property type="entry name" value="UDPGT"/>
    <property type="match status" value="1"/>
</dbReference>
<dbReference type="PANTHER" id="PTHR45913:SF5">
    <property type="entry name" value="GENERAL TRANSCRIPTION FACTOR II-I REPEAT DOMAIN-CONTAINING PROTEIN 2A-LIKE PROTEIN"/>
    <property type="match status" value="1"/>
</dbReference>
<evidence type="ECO:0000256" key="1">
    <source>
        <dbReference type="ARBA" id="ARBA00022679"/>
    </source>
</evidence>
<dbReference type="InterPro" id="IPR012337">
    <property type="entry name" value="RNaseH-like_sf"/>
</dbReference>
<evidence type="ECO:0000313" key="5">
    <source>
        <dbReference type="RefSeq" id="XP_025419606.1"/>
    </source>
</evidence>
<name>A0A8B8GAG4_9HEMI</name>
<dbReference type="GO" id="GO:0046983">
    <property type="term" value="F:protein dimerization activity"/>
    <property type="evidence" value="ECO:0007669"/>
    <property type="project" value="InterPro"/>
</dbReference>
<keyword evidence="1" id="KW-0808">Transferase</keyword>
<dbReference type="Proteomes" id="UP000694846">
    <property type="component" value="Unplaced"/>
</dbReference>
<feature type="domain" description="DUF4371" evidence="3">
    <location>
        <begin position="126"/>
        <end position="215"/>
    </location>
</feature>
<dbReference type="GO" id="GO:0008194">
    <property type="term" value="F:UDP-glycosyltransferase activity"/>
    <property type="evidence" value="ECO:0007669"/>
    <property type="project" value="InterPro"/>
</dbReference>
<gene>
    <name evidence="5" type="primary">LOC112689941</name>
</gene>
<dbReference type="InterPro" id="IPR025398">
    <property type="entry name" value="DUF4371"/>
</dbReference>
<accession>A0A8B8GAG4</accession>
<dbReference type="GeneID" id="112689941"/>
<dbReference type="AlphaFoldDB" id="A0A8B8GAG4"/>
<dbReference type="InterPro" id="IPR008906">
    <property type="entry name" value="HATC_C_dom"/>
</dbReference>
<keyword evidence="4" id="KW-1185">Reference proteome</keyword>
<evidence type="ECO:0000313" key="4">
    <source>
        <dbReference type="Proteomes" id="UP000694846"/>
    </source>
</evidence>
<dbReference type="SUPFAM" id="SSF53756">
    <property type="entry name" value="UDP-Glycosyltransferase/glycogen phosphorylase"/>
    <property type="match status" value="1"/>
</dbReference>
<dbReference type="Pfam" id="PF14291">
    <property type="entry name" value="DUF4371"/>
    <property type="match status" value="1"/>
</dbReference>
<dbReference type="RefSeq" id="XP_025419606.1">
    <property type="nucleotide sequence ID" value="XM_025563821.1"/>
</dbReference>
<feature type="domain" description="HAT C-terminal dimerisation" evidence="2">
    <location>
        <begin position="449"/>
        <end position="509"/>
    </location>
</feature>
<protein>
    <submittedName>
        <fullName evidence="5">General transcription factor II-I repeat domain-containing protein 2B-like</fullName>
    </submittedName>
</protein>
<feature type="non-terminal residue" evidence="5">
    <location>
        <position position="1"/>
    </location>
</feature>
<dbReference type="OrthoDB" id="6604388at2759"/>
<dbReference type="PANTHER" id="PTHR45913">
    <property type="entry name" value="EPM2A-INTERACTING PROTEIN 1"/>
    <property type="match status" value="1"/>
</dbReference>
<dbReference type="SUPFAM" id="SSF53098">
    <property type="entry name" value="Ribonuclease H-like"/>
    <property type="match status" value="1"/>
</dbReference>
<dbReference type="InterPro" id="IPR002213">
    <property type="entry name" value="UDP_glucos_trans"/>
</dbReference>
<dbReference type="Pfam" id="PF05699">
    <property type="entry name" value="Dimer_Tnp_hAT"/>
    <property type="match status" value="1"/>
</dbReference>